<reference evidence="1" key="1">
    <citation type="submission" date="2019-11" db="EMBL/GenBank/DDBJ databases">
        <title>Bipolaris sorokiniana Genome sequencing.</title>
        <authorList>
            <person name="Wang H."/>
        </authorList>
    </citation>
    <scope>NUCLEOTIDE SEQUENCE</scope>
</reference>
<sequence>MAPKNASLAGLPDELLLGILLHFSTIRSFETYSTTFDEREKEIARQRENRLRQISLSNLCLTSRHLNRLAIPALYAAFTGSSTWFGIGSLRRFHHEITAPRKDSTYASHLQYVENRNTDREGRNIFANLDDPSDLYMIKEYFSLLAGVINSAPNLQHINVTSTETSKVSFWKHVINEKYTVTSRFTLLAGHGLGRLKTLCIQTDFEEEEEDQEVRESFFDSICSAMASVPSLSDIRATGAMVKASIRPKVNFGQFRNLQRLEMTECLIDFRSMGMILSACEGLRHIVCSWNYLDCLEQTIADFRPGLLKHSHTLETLFLDFRKVRHDTGVSIEDPGRIASLGQFENLHTLTISRMHFLVGLENSPSEHWPMTPSKVAEMLPLSLKRLNLFVELIDGEDGFPEMLGDQKDLWDLLEACKASLPNLSEITVVGSSEIYGQGQLMYAFEQAGVCFEVITEH</sequence>
<protein>
    <submittedName>
        <fullName evidence="1">Uncharacterized protein</fullName>
    </submittedName>
</protein>
<proteinExistence type="predicted"/>
<dbReference type="AlphaFoldDB" id="A0A8H5ZPN4"/>
<dbReference type="EMBL" id="WNKQ01000001">
    <property type="protein sequence ID" value="KAF5854588.1"/>
    <property type="molecule type" value="Genomic_DNA"/>
</dbReference>
<dbReference type="Gene3D" id="3.80.10.10">
    <property type="entry name" value="Ribonuclease Inhibitor"/>
    <property type="match status" value="1"/>
</dbReference>
<dbReference type="OMA" id="AICEITL"/>
<accession>A0A8H5ZPN4</accession>
<gene>
    <name evidence="1" type="ORF">GGP41_007402</name>
</gene>
<evidence type="ECO:0000313" key="1">
    <source>
        <dbReference type="EMBL" id="KAF5854588.1"/>
    </source>
</evidence>
<dbReference type="SUPFAM" id="SSF52047">
    <property type="entry name" value="RNI-like"/>
    <property type="match status" value="1"/>
</dbReference>
<comment type="caution">
    <text evidence="1">The sequence shown here is derived from an EMBL/GenBank/DDBJ whole genome shotgun (WGS) entry which is preliminary data.</text>
</comment>
<dbReference type="InterPro" id="IPR032675">
    <property type="entry name" value="LRR_dom_sf"/>
</dbReference>
<name>A0A8H5ZPN4_COCSA</name>
<dbReference type="Proteomes" id="UP000624244">
    <property type="component" value="Unassembled WGS sequence"/>
</dbReference>
<evidence type="ECO:0000313" key="2">
    <source>
        <dbReference type="Proteomes" id="UP000624244"/>
    </source>
</evidence>
<organism evidence="1 2">
    <name type="scientific">Cochliobolus sativus</name>
    <name type="common">Common root rot and spot blotch fungus</name>
    <name type="synonym">Bipolaris sorokiniana</name>
    <dbReference type="NCBI Taxonomy" id="45130"/>
    <lineage>
        <taxon>Eukaryota</taxon>
        <taxon>Fungi</taxon>
        <taxon>Dikarya</taxon>
        <taxon>Ascomycota</taxon>
        <taxon>Pezizomycotina</taxon>
        <taxon>Dothideomycetes</taxon>
        <taxon>Pleosporomycetidae</taxon>
        <taxon>Pleosporales</taxon>
        <taxon>Pleosporineae</taxon>
        <taxon>Pleosporaceae</taxon>
        <taxon>Bipolaris</taxon>
    </lineage>
</organism>